<sequence>MKALVHQRYGPAADVLAIHEVERPEPGDGEVLVRVAAVPVTGTDWHLVRGWPYVARPVLGLRRPRNRVWGLELAGTVTAVGPGVTSFQPGDDVFGWHSGTFAEYAAVPENQLAPQPANLTHVQAAAGPIAAFTALQALRNAPGRRVLISGASGGVGTYAVQIAKAMGKEVTAICGPAKADLVRGLGADRVLDHTKGEFGGGARYDALLDVFGNPSLRDCARVLVDGGTLVLVGGRGGRWLMGTDKWLRAALTTPFRKHKTKVLVHQDRHDDLLTLKDLVEDGKVTPVVGRTYTLDQAPQAIEDVRRGDVRGQAVISLEVPPAPRR</sequence>
<dbReference type="InterPro" id="IPR036291">
    <property type="entry name" value="NAD(P)-bd_dom_sf"/>
</dbReference>
<dbReference type="Gene3D" id="3.90.180.10">
    <property type="entry name" value="Medium-chain alcohol dehydrogenases, catalytic domain"/>
    <property type="match status" value="1"/>
</dbReference>
<dbReference type="SUPFAM" id="SSF50129">
    <property type="entry name" value="GroES-like"/>
    <property type="match status" value="1"/>
</dbReference>
<dbReference type="AlphaFoldDB" id="A0A495XBG5"/>
<dbReference type="Proteomes" id="UP000272729">
    <property type="component" value="Unassembled WGS sequence"/>
</dbReference>
<evidence type="ECO:0000313" key="2">
    <source>
        <dbReference type="EMBL" id="RKT71337.1"/>
    </source>
</evidence>
<evidence type="ECO:0000259" key="1">
    <source>
        <dbReference type="SMART" id="SM00829"/>
    </source>
</evidence>
<comment type="caution">
    <text evidence="2">The sequence shown here is derived from an EMBL/GenBank/DDBJ whole genome shotgun (WGS) entry which is preliminary data.</text>
</comment>
<dbReference type="GO" id="GO:0016491">
    <property type="term" value="F:oxidoreductase activity"/>
    <property type="evidence" value="ECO:0007669"/>
    <property type="project" value="InterPro"/>
</dbReference>
<dbReference type="OrthoDB" id="3727682at2"/>
<dbReference type="PANTHER" id="PTHR44013">
    <property type="entry name" value="ZINC-TYPE ALCOHOL DEHYDROGENASE-LIKE PROTEIN C16A3.02C"/>
    <property type="match status" value="1"/>
</dbReference>
<proteinExistence type="predicted"/>
<dbReference type="InterPro" id="IPR011032">
    <property type="entry name" value="GroES-like_sf"/>
</dbReference>
<organism evidence="2 3">
    <name type="scientific">Saccharothrix variisporea</name>
    <dbReference type="NCBI Taxonomy" id="543527"/>
    <lineage>
        <taxon>Bacteria</taxon>
        <taxon>Bacillati</taxon>
        <taxon>Actinomycetota</taxon>
        <taxon>Actinomycetes</taxon>
        <taxon>Pseudonocardiales</taxon>
        <taxon>Pseudonocardiaceae</taxon>
        <taxon>Saccharothrix</taxon>
    </lineage>
</organism>
<feature type="domain" description="Enoyl reductase (ER)" evidence="1">
    <location>
        <begin position="12"/>
        <end position="315"/>
    </location>
</feature>
<dbReference type="InterPro" id="IPR052733">
    <property type="entry name" value="Chloroplast_QOR"/>
</dbReference>
<evidence type="ECO:0000313" key="3">
    <source>
        <dbReference type="Proteomes" id="UP000272729"/>
    </source>
</evidence>
<name>A0A495XBG5_9PSEU</name>
<dbReference type="SUPFAM" id="SSF51735">
    <property type="entry name" value="NAD(P)-binding Rossmann-fold domains"/>
    <property type="match status" value="1"/>
</dbReference>
<dbReference type="CDD" id="cd08267">
    <property type="entry name" value="MDR1"/>
    <property type="match status" value="1"/>
</dbReference>
<dbReference type="InterPro" id="IPR013154">
    <property type="entry name" value="ADH-like_N"/>
</dbReference>
<accession>A0A495XBG5</accession>
<dbReference type="RefSeq" id="WP_121223675.1">
    <property type="nucleotide sequence ID" value="NZ_JBIUBA010000001.1"/>
</dbReference>
<dbReference type="PANTHER" id="PTHR44013:SF1">
    <property type="entry name" value="ZINC-TYPE ALCOHOL DEHYDROGENASE-LIKE PROTEIN C16A3.02C"/>
    <property type="match status" value="1"/>
</dbReference>
<dbReference type="SMART" id="SM00829">
    <property type="entry name" value="PKS_ER"/>
    <property type="match status" value="1"/>
</dbReference>
<dbReference type="Gene3D" id="3.40.50.720">
    <property type="entry name" value="NAD(P)-binding Rossmann-like Domain"/>
    <property type="match status" value="1"/>
</dbReference>
<keyword evidence="3" id="KW-1185">Reference proteome</keyword>
<gene>
    <name evidence="2" type="ORF">DFJ66_4623</name>
</gene>
<protein>
    <submittedName>
        <fullName evidence="2">NADPH:quinone reductase-like Zn-dependent oxidoreductase</fullName>
    </submittedName>
</protein>
<reference evidence="2 3" key="1">
    <citation type="submission" date="2018-10" db="EMBL/GenBank/DDBJ databases">
        <title>Sequencing the genomes of 1000 actinobacteria strains.</title>
        <authorList>
            <person name="Klenk H.-P."/>
        </authorList>
    </citation>
    <scope>NUCLEOTIDE SEQUENCE [LARGE SCALE GENOMIC DNA]</scope>
    <source>
        <strain evidence="2 3">DSM 43911</strain>
    </source>
</reference>
<dbReference type="InterPro" id="IPR020843">
    <property type="entry name" value="ER"/>
</dbReference>
<dbReference type="Pfam" id="PF13602">
    <property type="entry name" value="ADH_zinc_N_2"/>
    <property type="match status" value="1"/>
</dbReference>
<dbReference type="Pfam" id="PF08240">
    <property type="entry name" value="ADH_N"/>
    <property type="match status" value="1"/>
</dbReference>
<dbReference type="EMBL" id="RBXR01000001">
    <property type="protein sequence ID" value="RKT71337.1"/>
    <property type="molecule type" value="Genomic_DNA"/>
</dbReference>